<sequence>MELFTEVEAQLEVLRSVLGDDDATPLSAHLAALDDAAVLRALEASSSLIRVAQGVQLVASGVVARRSERASGHGGLAQARGHRGAVTLVQAITGGSRAEAARTVRVGESLMLGSATDAPVSASNQSDAPAAQPGAAPAARVWHAVIDDAVVCSVLTPAQHDAIRRGLGEPPEPTGVGDSRAGSAQCTEAEALAAAAREAWAVAAAELVTEAGRCTVEELARTARTIRDRLDPEGAEARFLARYEARSFRMWTDADGIHRGSLVFDDEAALWVRTIVDSALRPRRGGPRFVDPDESAQATDLADEPRSNDQLAYDLMLDVLRAGALADAETVFGTRQAGVRVVRVVASDNSETSDRAGTHGHAEDGLTFLPGATVDQRVCETGVVSLTVNGRGNPLDVGREQRLFTPRQRVALAARDGGCRWPQCDRPASYCEAHHTVAWSDGGRTDVDDGILLCRHHHMNLHHHGWWITRLAHPHRQGRDREEPAGADYRLHHPSGTTIDLHPRLALRYAWGDIDPPPPRFRPAA</sequence>
<evidence type="ECO:0000256" key="1">
    <source>
        <dbReference type="ARBA" id="ARBA00023450"/>
    </source>
</evidence>
<keyword evidence="5" id="KW-1185">Reference proteome</keyword>
<dbReference type="Proteomes" id="UP001366085">
    <property type="component" value="Unassembled WGS sequence"/>
</dbReference>
<feature type="region of interest" description="Disordered" evidence="2">
    <location>
        <begin position="283"/>
        <end position="305"/>
    </location>
</feature>
<dbReference type="SMART" id="SM00507">
    <property type="entry name" value="HNHc"/>
    <property type="match status" value="1"/>
</dbReference>
<dbReference type="CDD" id="cd00085">
    <property type="entry name" value="HNHc"/>
    <property type="match status" value="1"/>
</dbReference>
<protein>
    <submittedName>
        <fullName evidence="4">DUF222 domain-containing protein</fullName>
    </submittedName>
</protein>
<organism evidence="4 5">
    <name type="scientific">Microbacterium istanbulense</name>
    <dbReference type="NCBI Taxonomy" id="3122049"/>
    <lineage>
        <taxon>Bacteria</taxon>
        <taxon>Bacillati</taxon>
        <taxon>Actinomycetota</taxon>
        <taxon>Actinomycetes</taxon>
        <taxon>Micrococcales</taxon>
        <taxon>Microbacteriaceae</taxon>
        <taxon>Microbacterium</taxon>
    </lineage>
</organism>
<dbReference type="RefSeq" id="WP_337317660.1">
    <property type="nucleotide sequence ID" value="NZ_JBBDGN010000002.1"/>
</dbReference>
<comment type="caution">
    <text evidence="4">The sequence shown here is derived from an EMBL/GenBank/DDBJ whole genome shotgun (WGS) entry which is preliminary data.</text>
</comment>
<dbReference type="Pfam" id="PF02720">
    <property type="entry name" value="DUF222"/>
    <property type="match status" value="1"/>
</dbReference>
<accession>A0ABU8LKF8</accession>
<gene>
    <name evidence="4" type="ORF">WDU93_03725</name>
</gene>
<dbReference type="InterPro" id="IPR003870">
    <property type="entry name" value="DUF222"/>
</dbReference>
<evidence type="ECO:0000313" key="5">
    <source>
        <dbReference type="Proteomes" id="UP001366085"/>
    </source>
</evidence>
<comment type="similarity">
    <text evidence="1">Belongs to the Rv1128c/1148c/1588c/1702c/1945/3466 family.</text>
</comment>
<reference evidence="4 5" key="1">
    <citation type="submission" date="2024-02" db="EMBL/GenBank/DDBJ databases">
        <authorList>
            <person name="Saticioglu I.B."/>
        </authorList>
    </citation>
    <scope>NUCLEOTIDE SEQUENCE [LARGE SCALE GENOMIC DNA]</scope>
    <source>
        <strain evidence="4 5">Mu-43</strain>
    </source>
</reference>
<evidence type="ECO:0000313" key="4">
    <source>
        <dbReference type="EMBL" id="MEJ1090792.1"/>
    </source>
</evidence>
<dbReference type="InterPro" id="IPR002711">
    <property type="entry name" value="HNH"/>
</dbReference>
<feature type="domain" description="HNH nuclease" evidence="3">
    <location>
        <begin position="407"/>
        <end position="459"/>
    </location>
</feature>
<dbReference type="Pfam" id="PF01844">
    <property type="entry name" value="HNH"/>
    <property type="match status" value="1"/>
</dbReference>
<evidence type="ECO:0000259" key="3">
    <source>
        <dbReference type="SMART" id="SM00507"/>
    </source>
</evidence>
<name>A0ABU8LKF8_9MICO</name>
<dbReference type="InterPro" id="IPR003615">
    <property type="entry name" value="HNH_nuc"/>
</dbReference>
<proteinExistence type="inferred from homology"/>
<dbReference type="EMBL" id="JBBDGN010000002">
    <property type="protein sequence ID" value="MEJ1090792.1"/>
    <property type="molecule type" value="Genomic_DNA"/>
</dbReference>
<evidence type="ECO:0000256" key="2">
    <source>
        <dbReference type="SAM" id="MobiDB-lite"/>
    </source>
</evidence>